<dbReference type="Proteomes" id="UP001501563">
    <property type="component" value="Unassembled WGS sequence"/>
</dbReference>
<dbReference type="InterPro" id="IPR009267">
    <property type="entry name" value="NTP_transf_6"/>
</dbReference>
<feature type="region of interest" description="Disordered" evidence="1">
    <location>
        <begin position="178"/>
        <end position="199"/>
    </location>
</feature>
<accession>A0ABP7JU76</accession>
<dbReference type="Pfam" id="PF06042">
    <property type="entry name" value="NTP_transf_6"/>
    <property type="match status" value="1"/>
</dbReference>
<evidence type="ECO:0000256" key="1">
    <source>
        <dbReference type="SAM" id="MobiDB-lite"/>
    </source>
</evidence>
<dbReference type="PANTHER" id="PTHR39166:SF1">
    <property type="entry name" value="BLL1166 PROTEIN"/>
    <property type="match status" value="1"/>
</dbReference>
<sequence length="199" mass="22443">MEVLARTATLGLPGWYVAAGCLFQTVWNVVTERPPTRGIKDYDVIYFDDSDLSWEAEDAAIKAGREVFADLPADVEIRNEARVHLWYEDKFGVPCPPYDSTEAAIDSFAATTCCLGVRVETDDRWRVYAPHGLSDMFNLVLRPNPTLAPRSVYETKAARWREQWPELRVMDWPATNSASVTAEGVQQRNTATTRTDPVQ</sequence>
<dbReference type="PANTHER" id="PTHR39166">
    <property type="entry name" value="BLL1166 PROTEIN"/>
    <property type="match status" value="1"/>
</dbReference>
<dbReference type="PROSITE" id="PS51257">
    <property type="entry name" value="PROKAR_LIPOPROTEIN"/>
    <property type="match status" value="1"/>
</dbReference>
<name>A0ABP7JU76_9ACTN</name>
<gene>
    <name evidence="2" type="ORF">GCM10022207_18040</name>
</gene>
<organism evidence="2 3">
    <name type="scientific">Streptomyces lannensis</name>
    <dbReference type="NCBI Taxonomy" id="766498"/>
    <lineage>
        <taxon>Bacteria</taxon>
        <taxon>Bacillati</taxon>
        <taxon>Actinomycetota</taxon>
        <taxon>Actinomycetes</taxon>
        <taxon>Kitasatosporales</taxon>
        <taxon>Streptomycetaceae</taxon>
        <taxon>Streptomyces</taxon>
    </lineage>
</organism>
<evidence type="ECO:0000313" key="3">
    <source>
        <dbReference type="Proteomes" id="UP001501563"/>
    </source>
</evidence>
<reference evidence="3" key="1">
    <citation type="journal article" date="2019" name="Int. J. Syst. Evol. Microbiol.">
        <title>The Global Catalogue of Microorganisms (GCM) 10K type strain sequencing project: providing services to taxonomists for standard genome sequencing and annotation.</title>
        <authorList>
            <consortium name="The Broad Institute Genomics Platform"/>
            <consortium name="The Broad Institute Genome Sequencing Center for Infectious Disease"/>
            <person name="Wu L."/>
            <person name="Ma J."/>
        </authorList>
    </citation>
    <scope>NUCLEOTIDE SEQUENCE [LARGE SCALE GENOMIC DNA]</scope>
    <source>
        <strain evidence="3">JCM 16578</strain>
    </source>
</reference>
<proteinExistence type="predicted"/>
<evidence type="ECO:0000313" key="2">
    <source>
        <dbReference type="EMBL" id="GAA3855100.1"/>
    </source>
</evidence>
<comment type="caution">
    <text evidence="2">The sequence shown here is derived from an EMBL/GenBank/DDBJ whole genome shotgun (WGS) entry which is preliminary data.</text>
</comment>
<protein>
    <submittedName>
        <fullName evidence="2">Nucleotidyltransferase family protein</fullName>
    </submittedName>
</protein>
<dbReference type="EMBL" id="BAAAZA010000004">
    <property type="protein sequence ID" value="GAA3855100.1"/>
    <property type="molecule type" value="Genomic_DNA"/>
</dbReference>
<keyword evidence="3" id="KW-1185">Reference proteome</keyword>